<accession>A0A137NV35</accession>
<evidence type="ECO:0000313" key="2">
    <source>
        <dbReference type="EMBL" id="KXN66464.1"/>
    </source>
</evidence>
<name>A0A137NV35_CONC2</name>
<reference evidence="2 3" key="1">
    <citation type="journal article" date="2015" name="Genome Biol. Evol.">
        <title>Phylogenomic analyses indicate that early fungi evolved digesting cell walls of algal ancestors of land plants.</title>
        <authorList>
            <person name="Chang Y."/>
            <person name="Wang S."/>
            <person name="Sekimoto S."/>
            <person name="Aerts A.L."/>
            <person name="Choi C."/>
            <person name="Clum A."/>
            <person name="LaButti K.M."/>
            <person name="Lindquist E.A."/>
            <person name="Yee Ngan C."/>
            <person name="Ohm R.A."/>
            <person name="Salamov A.A."/>
            <person name="Grigoriev I.V."/>
            <person name="Spatafora J.W."/>
            <person name="Berbee M.L."/>
        </authorList>
    </citation>
    <scope>NUCLEOTIDE SEQUENCE [LARGE SCALE GENOMIC DNA]</scope>
    <source>
        <strain evidence="2 3">NRRL 28638</strain>
    </source>
</reference>
<proteinExistence type="predicted"/>
<dbReference type="AlphaFoldDB" id="A0A137NV35"/>
<keyword evidence="3" id="KW-1185">Reference proteome</keyword>
<dbReference type="EMBL" id="KQ964722">
    <property type="protein sequence ID" value="KXN66464.1"/>
    <property type="molecule type" value="Genomic_DNA"/>
</dbReference>
<evidence type="ECO:0000313" key="3">
    <source>
        <dbReference type="Proteomes" id="UP000070444"/>
    </source>
</evidence>
<organism evidence="2 3">
    <name type="scientific">Conidiobolus coronatus (strain ATCC 28846 / CBS 209.66 / NRRL 28638)</name>
    <name type="common">Delacroixia coronata</name>
    <dbReference type="NCBI Taxonomy" id="796925"/>
    <lineage>
        <taxon>Eukaryota</taxon>
        <taxon>Fungi</taxon>
        <taxon>Fungi incertae sedis</taxon>
        <taxon>Zoopagomycota</taxon>
        <taxon>Entomophthoromycotina</taxon>
        <taxon>Entomophthoromycetes</taxon>
        <taxon>Entomophthorales</taxon>
        <taxon>Ancylistaceae</taxon>
        <taxon>Conidiobolus</taxon>
    </lineage>
</organism>
<feature type="chain" id="PRO_5007294145" description="Glycosyltransferase family 1 protein" evidence="1">
    <location>
        <begin position="22"/>
        <end position="374"/>
    </location>
</feature>
<protein>
    <recommendedName>
        <fullName evidence="4">Glycosyltransferase family 1 protein</fullName>
    </recommendedName>
</protein>
<dbReference type="Gene3D" id="3.40.50.11350">
    <property type="match status" value="1"/>
</dbReference>
<dbReference type="OrthoDB" id="2559662at2759"/>
<dbReference type="STRING" id="796925.A0A137NV35"/>
<gene>
    <name evidence="2" type="ORF">CONCODRAFT_20228</name>
</gene>
<dbReference type="Proteomes" id="UP000070444">
    <property type="component" value="Unassembled WGS sequence"/>
</dbReference>
<keyword evidence="1" id="KW-0732">Signal</keyword>
<dbReference type="CDD" id="cd11296">
    <property type="entry name" value="O-FucT_like"/>
    <property type="match status" value="1"/>
</dbReference>
<evidence type="ECO:0008006" key="4">
    <source>
        <dbReference type="Google" id="ProtNLM"/>
    </source>
</evidence>
<sequence length="374" mass="43467">MTKLLFITGCFIFFVWLMSESSLSRLDRMNSELNYETHSKLAYKPKGYINVLTMIGGFNNQLEQLWFLNILAQRTNRGLVEKPMKLITKVFGPKRNISEIINRDKYLSVLPTITESEYFKHCRHNIKRIDLPELNWFENDELERMINEINNTPDDACITLGFFPSYALFGRDKFVDWVPAFKELVLPNFEFSRPIKLQADQFAKENDLEDGNFVSVQFRRGDFERHCGALFTYPTPDWSFAKLIGDKYAYDTNDFDEHWKHCYPTVNELADIIHNFASGLSKPLTKVLIMTNAEKDEIEDLKLALSSKNLEYLRFTPNLDLIPKSIGWTVTHSLAVEMELGIRGDYLIGNRHSSITTNIMGLRLNKDLNTNMLI</sequence>
<evidence type="ECO:0000256" key="1">
    <source>
        <dbReference type="SAM" id="SignalP"/>
    </source>
</evidence>
<feature type="signal peptide" evidence="1">
    <location>
        <begin position="1"/>
        <end position="21"/>
    </location>
</feature>